<dbReference type="PANTHER" id="PTHR33393:SF13">
    <property type="entry name" value="PGA BIOSYNTHESIS PROTEIN CAPA"/>
    <property type="match status" value="1"/>
</dbReference>
<name>A0ABW9XCC3_9SPHN</name>
<comment type="caution">
    <text evidence="3">The sequence shown here is derived from an EMBL/GenBank/DDBJ whole genome shotgun (WGS) entry which is preliminary data.</text>
</comment>
<proteinExistence type="inferred from homology"/>
<dbReference type="InterPro" id="IPR052169">
    <property type="entry name" value="CW_Biosynth-Accessory"/>
</dbReference>
<organism evidence="3 4">
    <name type="scientific">Novosphingobium ovatum</name>
    <dbReference type="NCBI Taxonomy" id="1908523"/>
    <lineage>
        <taxon>Bacteria</taxon>
        <taxon>Pseudomonadati</taxon>
        <taxon>Pseudomonadota</taxon>
        <taxon>Alphaproteobacteria</taxon>
        <taxon>Sphingomonadales</taxon>
        <taxon>Sphingomonadaceae</taxon>
        <taxon>Novosphingobium</taxon>
    </lineage>
</organism>
<evidence type="ECO:0000256" key="1">
    <source>
        <dbReference type="ARBA" id="ARBA00005662"/>
    </source>
</evidence>
<evidence type="ECO:0000313" key="3">
    <source>
        <dbReference type="EMBL" id="NBC36168.1"/>
    </source>
</evidence>
<dbReference type="EMBL" id="JAAAPO010000002">
    <property type="protein sequence ID" value="NBC36168.1"/>
    <property type="molecule type" value="Genomic_DNA"/>
</dbReference>
<dbReference type="PANTHER" id="PTHR33393">
    <property type="entry name" value="POLYGLUTAMINE SYNTHESIS ACCESSORY PROTEIN RV0574C-RELATED"/>
    <property type="match status" value="1"/>
</dbReference>
<comment type="similarity">
    <text evidence="1">Belongs to the CapA family.</text>
</comment>
<dbReference type="Pfam" id="PF09587">
    <property type="entry name" value="PGA_cap"/>
    <property type="match status" value="1"/>
</dbReference>
<dbReference type="SMART" id="SM00854">
    <property type="entry name" value="PGA_cap"/>
    <property type="match status" value="1"/>
</dbReference>
<reference evidence="4" key="1">
    <citation type="submission" date="2020-01" db="EMBL/GenBank/DDBJ databases">
        <title>Sphingomonas sp. strain CSW-10.</title>
        <authorList>
            <person name="Chen W.-M."/>
        </authorList>
    </citation>
    <scope>NUCLEOTIDE SEQUENCE [LARGE SCALE GENOMIC DNA]</scope>
    <source>
        <strain evidence="4">FSY-8</strain>
    </source>
</reference>
<dbReference type="CDD" id="cd07381">
    <property type="entry name" value="MPP_CapA"/>
    <property type="match status" value="1"/>
</dbReference>
<dbReference type="Proteomes" id="UP000753724">
    <property type="component" value="Unassembled WGS sequence"/>
</dbReference>
<dbReference type="Gene3D" id="3.60.21.10">
    <property type="match status" value="1"/>
</dbReference>
<dbReference type="RefSeq" id="WP_161717412.1">
    <property type="nucleotide sequence ID" value="NZ_JAAAPO010000002.1"/>
</dbReference>
<feature type="domain" description="Capsule synthesis protein CapA" evidence="2">
    <location>
        <begin position="6"/>
        <end position="260"/>
    </location>
</feature>
<sequence>MAGVVSIVVSGDLVLDEPDGAHWLSGIAPAIRAGDLAVGHLEVPHTASLHELHGDVPAPGAPVENLQALAEAGFGLVSLAGNHMADCGPQGIADTMAGLDGVGIGHCGAGANLAQARAAVWRDVGGRRVALLSYNCVGPENGWAGVDSPGVAWLRVETEDGAPIAPSANMVRMDNDVPGVLAADIAAARAQGADLVLVALHKGIVHTPARLAPYERAIAHAAVEAGADVVIGHHAHILRGIEFYRGRPILHGMGNGCVVTRALSPAQDHPARAAWAERRKKLFGFEPDPAYTLAPFHPEAVNAMLARLDWAADGGIALSIIPVHVEAPGRPVLATGEAGARVRRYVEDITVAAGLPPITVADDGAVREKAA</sequence>
<gene>
    <name evidence="3" type="ORF">GTZ99_06305</name>
</gene>
<evidence type="ECO:0000259" key="2">
    <source>
        <dbReference type="SMART" id="SM00854"/>
    </source>
</evidence>
<keyword evidence="4" id="KW-1185">Reference proteome</keyword>
<protein>
    <submittedName>
        <fullName evidence="3">CapA family protein</fullName>
    </submittedName>
</protein>
<accession>A0ABW9XCC3</accession>
<dbReference type="SUPFAM" id="SSF56300">
    <property type="entry name" value="Metallo-dependent phosphatases"/>
    <property type="match status" value="1"/>
</dbReference>
<dbReference type="InterPro" id="IPR029052">
    <property type="entry name" value="Metallo-depent_PP-like"/>
</dbReference>
<evidence type="ECO:0000313" key="4">
    <source>
        <dbReference type="Proteomes" id="UP000753724"/>
    </source>
</evidence>
<dbReference type="InterPro" id="IPR019079">
    <property type="entry name" value="Capsule_synth_CapA"/>
</dbReference>